<dbReference type="AlphaFoldDB" id="A0AAP2CJH0"/>
<dbReference type="SUPFAM" id="SSF53756">
    <property type="entry name" value="UDP-Glycosyltransferase/glycogen phosphorylase"/>
    <property type="match status" value="1"/>
</dbReference>
<organism evidence="1 2">
    <name type="scientific">Litoribacter ruber</name>
    <dbReference type="NCBI Taxonomy" id="702568"/>
    <lineage>
        <taxon>Bacteria</taxon>
        <taxon>Pseudomonadati</taxon>
        <taxon>Bacteroidota</taxon>
        <taxon>Cytophagia</taxon>
        <taxon>Cytophagales</taxon>
        <taxon>Cyclobacteriaceae</taxon>
        <taxon>Litoribacter</taxon>
    </lineage>
</organism>
<evidence type="ECO:0000313" key="1">
    <source>
        <dbReference type="EMBL" id="MBS9525886.1"/>
    </source>
</evidence>
<comment type="caution">
    <text evidence="1">The sequence shown here is derived from an EMBL/GenBank/DDBJ whole genome shotgun (WGS) entry which is preliminary data.</text>
</comment>
<reference evidence="1 2" key="1">
    <citation type="submission" date="2021-05" db="EMBL/GenBank/DDBJ databases">
        <authorList>
            <person name="Zhang Z.D."/>
            <person name="Osman G."/>
        </authorList>
    </citation>
    <scope>NUCLEOTIDE SEQUENCE [LARGE SCALE GENOMIC DNA]</scope>
    <source>
        <strain evidence="1 2">KCTC 32217</strain>
    </source>
</reference>
<evidence type="ECO:0000313" key="2">
    <source>
        <dbReference type="Proteomes" id="UP001319104"/>
    </source>
</evidence>
<gene>
    <name evidence="1" type="ORF">KI659_17835</name>
</gene>
<accession>A0AAP2CJH0</accession>
<sequence length="340" mass="39429">MDIGHPAHVHYFKNVILILKSEGFEFLIIARNKDVSFSLLDNLKMDYFSRGKGRNSFFGKILYIMYADLIIYKKAIKFNPDLYLSFASPYAAHVSKFTGKPHIAFDDTENAKLAHKFYRPFTKKIFSPSSYKGKLHHNQKLFNGLMELSYLHPKYFQPDESIKDFLGIKEGERYIILRFVSWKASHDIGHKGLTLDHKIKCTNEFSKYGKVFITSEDFLPPQLEKYRINIPPHKMHDVLAFSSLLYGESSTMSSECAVLGVPSIYHDNVGRGYTTELEDNYGLVYNFTESEEDQERGLNKGIEILKRNNPLSFVQKKQQLIKDKIDVTSFIINKIKEELY</sequence>
<dbReference type="PIRSF" id="PIRSF005357">
    <property type="entry name" value="UCP005357"/>
    <property type="match status" value="1"/>
</dbReference>
<dbReference type="PANTHER" id="PTHR39662">
    <property type="entry name" value="DUF354 DOMAIN-CONTAINING PROTEIN-RELATED"/>
    <property type="match status" value="1"/>
</dbReference>
<protein>
    <submittedName>
        <fullName evidence="1">DUF354 domain-containing protein</fullName>
    </submittedName>
</protein>
<dbReference type="PANTHER" id="PTHR39662:SF1">
    <property type="entry name" value="DUF354 DOMAIN-CONTAINING PROTEIN"/>
    <property type="match status" value="1"/>
</dbReference>
<dbReference type="Pfam" id="PF04007">
    <property type="entry name" value="DUF354"/>
    <property type="match status" value="1"/>
</dbReference>
<dbReference type="Proteomes" id="UP001319104">
    <property type="component" value="Unassembled WGS sequence"/>
</dbReference>
<dbReference type="InterPro" id="IPR007152">
    <property type="entry name" value="DUF354"/>
</dbReference>
<keyword evidence="2" id="KW-1185">Reference proteome</keyword>
<name>A0AAP2CJH0_9BACT</name>
<dbReference type="EMBL" id="JAHCMY010000022">
    <property type="protein sequence ID" value="MBS9525886.1"/>
    <property type="molecule type" value="Genomic_DNA"/>
</dbReference>
<proteinExistence type="predicted"/>